<proteinExistence type="predicted"/>
<evidence type="ECO:0000313" key="1">
    <source>
        <dbReference type="EMBL" id="CAH1776280.1"/>
    </source>
</evidence>
<dbReference type="InterPro" id="IPR045851">
    <property type="entry name" value="AMP-bd_C_sf"/>
</dbReference>
<name>A0A8J1TSL4_OWEFU</name>
<dbReference type="InterPro" id="IPR000873">
    <property type="entry name" value="AMP-dep_synth/lig_dom"/>
</dbReference>
<dbReference type="PANTHER" id="PTHR42814:SF3">
    <property type="entry name" value="BETA-N-ACETYLHEXOSAMINIDASE"/>
    <property type="match status" value="1"/>
</dbReference>
<evidence type="ECO:0000313" key="2">
    <source>
        <dbReference type="Proteomes" id="UP000749559"/>
    </source>
</evidence>
<dbReference type="Gene3D" id="3.30.300.30">
    <property type="match status" value="1"/>
</dbReference>
<reference evidence="1" key="1">
    <citation type="submission" date="2022-03" db="EMBL/GenBank/DDBJ databases">
        <authorList>
            <person name="Martin C."/>
        </authorList>
    </citation>
    <scope>NUCLEOTIDE SEQUENCE</scope>
</reference>
<dbReference type="CDD" id="cd04433">
    <property type="entry name" value="AFD_class_I"/>
    <property type="match status" value="1"/>
</dbReference>
<organism evidence="1 2">
    <name type="scientific">Owenia fusiformis</name>
    <name type="common">Polychaete worm</name>
    <dbReference type="NCBI Taxonomy" id="6347"/>
    <lineage>
        <taxon>Eukaryota</taxon>
        <taxon>Metazoa</taxon>
        <taxon>Spiralia</taxon>
        <taxon>Lophotrochozoa</taxon>
        <taxon>Annelida</taxon>
        <taxon>Polychaeta</taxon>
        <taxon>Sedentaria</taxon>
        <taxon>Canalipalpata</taxon>
        <taxon>Sabellida</taxon>
        <taxon>Oweniida</taxon>
        <taxon>Oweniidae</taxon>
        <taxon>Owenia</taxon>
    </lineage>
</organism>
<dbReference type="InterPro" id="IPR042099">
    <property type="entry name" value="ANL_N_sf"/>
</dbReference>
<dbReference type="Proteomes" id="UP000749559">
    <property type="component" value="Unassembled WGS sequence"/>
</dbReference>
<comment type="caution">
    <text evidence="1">The sequence shown here is derived from an EMBL/GenBank/DDBJ whole genome shotgun (WGS) entry which is preliminary data.</text>
</comment>
<dbReference type="AlphaFoldDB" id="A0A8J1TSL4"/>
<dbReference type="OrthoDB" id="5953112at2759"/>
<dbReference type="EMBL" id="CAIIXF020000001">
    <property type="protein sequence ID" value="CAH1776280.1"/>
    <property type="molecule type" value="Genomic_DNA"/>
</dbReference>
<dbReference type="InterPro" id="IPR025110">
    <property type="entry name" value="AMP-bd_C"/>
</dbReference>
<keyword evidence="2" id="KW-1185">Reference proteome</keyword>
<dbReference type="InterPro" id="IPR020845">
    <property type="entry name" value="AMP-binding_CS"/>
</dbReference>
<dbReference type="PANTHER" id="PTHR42814">
    <property type="entry name" value="AMP-BINDING DOMAIN-CONTAINING PROTEIN"/>
    <property type="match status" value="1"/>
</dbReference>
<sequence length="518" mass="57398">MGAELRLWKDVLVFEEWQSKSRKIGAALKKFGINRGDNVAILAPNCNEFLIAAWGVLYIGATVVCLSYELKSGEDIFNKIKSAKCRGLFIYNDNSPIANRVIERVVNQDNELNENTKPVIISIGKPFGNSNFYDDILLIPKQIEVDDVIRNMLQQNCEDDAFIVLTSGSSGSPKAVPISHQAMLNAYYFSCSLRGGIDDKSVFFNDRPLSWLGGLNLAVCVARIGVTGISIDTSTTVSEKQTEFLLECLKSEKCTHLMAMPYLMYDIIHSDSKTKYSIESLETIFVCGQKIPENLVEGMKHIFKGLTVVNAYGSSEIGGTMVTTAISEPLVVNGRVTVGFPVPHAEVKLIDENGYIVPINQPGEVCLRGHNWVSKAFQDEHGWFHTGDIGEMDSAGRLYIFGRCKDMIKRGTLSIVSGPLEQTLATNESIEGVYVVGVPDERLYEEICACIEVKPDANLTAEDMRNWCDEVFTEEGTADGKSMAPKYFVFVDSFPLRPNGKLDRIQLRATAMKQLCLS</sequence>
<dbReference type="PROSITE" id="PS00455">
    <property type="entry name" value="AMP_BINDING"/>
    <property type="match status" value="1"/>
</dbReference>
<dbReference type="SUPFAM" id="SSF56801">
    <property type="entry name" value="Acetyl-CoA synthetase-like"/>
    <property type="match status" value="1"/>
</dbReference>
<protein>
    <submittedName>
        <fullName evidence="1">Uncharacterized protein</fullName>
    </submittedName>
</protein>
<dbReference type="Gene3D" id="3.40.50.12780">
    <property type="entry name" value="N-terminal domain of ligase-like"/>
    <property type="match status" value="1"/>
</dbReference>
<dbReference type="Pfam" id="PF00501">
    <property type="entry name" value="AMP-binding"/>
    <property type="match status" value="1"/>
</dbReference>
<gene>
    <name evidence="1" type="ORF">OFUS_LOCUS3469</name>
</gene>
<dbReference type="Pfam" id="PF13193">
    <property type="entry name" value="AMP-binding_C"/>
    <property type="match status" value="1"/>
</dbReference>
<accession>A0A8J1TSL4</accession>